<dbReference type="PANTHER" id="PTHR33969:SF2">
    <property type="entry name" value="SEGREGATION AND CONDENSATION PROTEIN A"/>
    <property type="match status" value="1"/>
</dbReference>
<feature type="compositionally biased region" description="Low complexity" evidence="3">
    <location>
        <begin position="315"/>
        <end position="334"/>
    </location>
</feature>
<evidence type="ECO:0000313" key="5">
    <source>
        <dbReference type="Proteomes" id="UP001501094"/>
    </source>
</evidence>
<name>A0ABP4ZHS4_9MICO</name>
<protein>
    <recommendedName>
        <fullName evidence="2">Segregation and condensation protein A</fullName>
    </recommendedName>
</protein>
<evidence type="ECO:0000256" key="1">
    <source>
        <dbReference type="ARBA" id="ARBA00022829"/>
    </source>
</evidence>
<dbReference type="Pfam" id="PF02616">
    <property type="entry name" value="SMC_ScpA"/>
    <property type="match status" value="1"/>
</dbReference>
<sequence length="362" mass="39245">MATPPEVLEAGPGDIRTEGAAASGTDGRPAPQRTAGAFEVHLDNFTGPFDLLLSLITKHELDVTEVALAEVTDEFVAHIRAAEEAARRAADNGEDHPSWDLGVASEFLVVAATLLDIKAARLLPGVIEEDLEDLELLEARDLLFARLLQYRAYKQVSQIVAERLATASRRVPRLTPLEPQFTALLPELRWTVDGARLAALAARALQPRRPPEVSLTHLHAPKVSVREEAGHIVRRLRAERVLTFRNLTAGAERLVVVARFLALLELFRDKLVGFEQVASLGELTVRWAAGPSDGGKYLDPDAGPSEFDEEDMAERAAAAAVDEASDDVAASAAVPRDDAAEDDQDAPATPETHEPDLHEETL</sequence>
<dbReference type="PANTHER" id="PTHR33969">
    <property type="entry name" value="SEGREGATION AND CONDENSATION PROTEIN A"/>
    <property type="match status" value="1"/>
</dbReference>
<dbReference type="EMBL" id="BAAANL010000002">
    <property type="protein sequence ID" value="GAA1857840.1"/>
    <property type="molecule type" value="Genomic_DNA"/>
</dbReference>
<comment type="caution">
    <text evidence="4">The sequence shown here is derived from an EMBL/GenBank/DDBJ whole genome shotgun (WGS) entry which is preliminary data.</text>
</comment>
<dbReference type="RefSeq" id="WP_344101011.1">
    <property type="nucleotide sequence ID" value="NZ_BAAANL010000002.1"/>
</dbReference>
<accession>A0ABP4ZHS4</accession>
<feature type="region of interest" description="Disordered" evidence="3">
    <location>
        <begin position="291"/>
        <end position="362"/>
    </location>
</feature>
<proteinExistence type="predicted"/>
<keyword evidence="1" id="KW-0159">Chromosome partition</keyword>
<organism evidence="4 5">
    <name type="scientific">Myceligenerans crystallogenes</name>
    <dbReference type="NCBI Taxonomy" id="316335"/>
    <lineage>
        <taxon>Bacteria</taxon>
        <taxon>Bacillati</taxon>
        <taxon>Actinomycetota</taxon>
        <taxon>Actinomycetes</taxon>
        <taxon>Micrococcales</taxon>
        <taxon>Promicromonosporaceae</taxon>
        <taxon>Myceligenerans</taxon>
    </lineage>
</organism>
<evidence type="ECO:0000256" key="3">
    <source>
        <dbReference type="SAM" id="MobiDB-lite"/>
    </source>
</evidence>
<evidence type="ECO:0000256" key="2">
    <source>
        <dbReference type="ARBA" id="ARBA00044777"/>
    </source>
</evidence>
<dbReference type="Gene3D" id="6.10.250.2410">
    <property type="match status" value="1"/>
</dbReference>
<evidence type="ECO:0000313" key="4">
    <source>
        <dbReference type="EMBL" id="GAA1857840.1"/>
    </source>
</evidence>
<dbReference type="Proteomes" id="UP001501094">
    <property type="component" value="Unassembled WGS sequence"/>
</dbReference>
<gene>
    <name evidence="4" type="ORF">GCM10009751_14130</name>
</gene>
<feature type="region of interest" description="Disordered" evidence="3">
    <location>
        <begin position="1"/>
        <end position="32"/>
    </location>
</feature>
<dbReference type="InterPro" id="IPR003768">
    <property type="entry name" value="ScpA"/>
</dbReference>
<keyword evidence="5" id="KW-1185">Reference proteome</keyword>
<feature type="compositionally biased region" description="Basic and acidic residues" evidence="3">
    <location>
        <begin position="351"/>
        <end position="362"/>
    </location>
</feature>
<reference evidence="5" key="1">
    <citation type="journal article" date="2019" name="Int. J. Syst. Evol. Microbiol.">
        <title>The Global Catalogue of Microorganisms (GCM) 10K type strain sequencing project: providing services to taxonomists for standard genome sequencing and annotation.</title>
        <authorList>
            <consortium name="The Broad Institute Genomics Platform"/>
            <consortium name="The Broad Institute Genome Sequencing Center for Infectious Disease"/>
            <person name="Wu L."/>
            <person name="Ma J."/>
        </authorList>
    </citation>
    <scope>NUCLEOTIDE SEQUENCE [LARGE SCALE GENOMIC DNA]</scope>
    <source>
        <strain evidence="5">JCM 14326</strain>
    </source>
</reference>